<dbReference type="InterPro" id="IPR033316">
    <property type="entry name" value="RBBP8-like"/>
</dbReference>
<comment type="subcellular location">
    <subcellularLocation>
        <location evidence="1">Nucleus</location>
    </subcellularLocation>
</comment>
<dbReference type="GO" id="GO:0003684">
    <property type="term" value="F:damaged DNA binding"/>
    <property type="evidence" value="ECO:0007669"/>
    <property type="project" value="TreeGrafter"/>
</dbReference>
<dbReference type="GO" id="GO:0010792">
    <property type="term" value="P:DNA double-strand break processing involved in repair via single-strand annealing"/>
    <property type="evidence" value="ECO:0007669"/>
    <property type="project" value="TreeGrafter"/>
</dbReference>
<feature type="region of interest" description="Disordered" evidence="4">
    <location>
        <begin position="86"/>
        <end position="125"/>
    </location>
</feature>
<feature type="compositionally biased region" description="Basic and acidic residues" evidence="4">
    <location>
        <begin position="94"/>
        <end position="103"/>
    </location>
</feature>
<dbReference type="OrthoDB" id="267381at2759"/>
<gene>
    <name evidence="6" type="ORF">HCN44_004856</name>
</gene>
<keyword evidence="7" id="KW-1185">Reference proteome</keyword>
<evidence type="ECO:0000313" key="6">
    <source>
        <dbReference type="EMBL" id="KAF7992512.1"/>
    </source>
</evidence>
<dbReference type="PANTHER" id="PTHR15107">
    <property type="entry name" value="RETINOBLASTOMA BINDING PROTEIN 8"/>
    <property type="match status" value="1"/>
</dbReference>
<dbReference type="EMBL" id="JACMRX010000003">
    <property type="protein sequence ID" value="KAF7992512.1"/>
    <property type="molecule type" value="Genomic_DNA"/>
</dbReference>
<name>A0A834XVT8_APHGI</name>
<feature type="domain" description="DNA endonuclease activator Ctp1 C-terminal" evidence="5">
    <location>
        <begin position="82"/>
        <end position="113"/>
    </location>
</feature>
<comment type="caution">
    <text evidence="6">The sequence shown here is derived from an EMBL/GenBank/DDBJ whole genome shotgun (WGS) entry which is preliminary data.</text>
</comment>
<keyword evidence="2" id="KW-0227">DNA damage</keyword>
<evidence type="ECO:0000256" key="2">
    <source>
        <dbReference type="ARBA" id="ARBA00022763"/>
    </source>
</evidence>
<evidence type="ECO:0000256" key="3">
    <source>
        <dbReference type="ARBA" id="ARBA00023242"/>
    </source>
</evidence>
<evidence type="ECO:0000256" key="1">
    <source>
        <dbReference type="ARBA" id="ARBA00004123"/>
    </source>
</evidence>
<organism evidence="6 7">
    <name type="scientific">Aphidius gifuensis</name>
    <name type="common">Parasitoid wasp</name>
    <dbReference type="NCBI Taxonomy" id="684658"/>
    <lineage>
        <taxon>Eukaryota</taxon>
        <taxon>Metazoa</taxon>
        <taxon>Ecdysozoa</taxon>
        <taxon>Arthropoda</taxon>
        <taxon>Hexapoda</taxon>
        <taxon>Insecta</taxon>
        <taxon>Pterygota</taxon>
        <taxon>Neoptera</taxon>
        <taxon>Endopterygota</taxon>
        <taxon>Hymenoptera</taxon>
        <taxon>Apocrita</taxon>
        <taxon>Ichneumonoidea</taxon>
        <taxon>Braconidae</taxon>
        <taxon>Aphidiinae</taxon>
        <taxon>Aphidius</taxon>
    </lineage>
</organism>
<dbReference type="GO" id="GO:0005634">
    <property type="term" value="C:nucleus"/>
    <property type="evidence" value="ECO:0007669"/>
    <property type="project" value="UniProtKB-SubCell"/>
</dbReference>
<dbReference type="InterPro" id="IPR013882">
    <property type="entry name" value="Ctp1_C"/>
</dbReference>
<dbReference type="Pfam" id="PF08573">
    <property type="entry name" value="SAE2"/>
    <property type="match status" value="1"/>
</dbReference>
<accession>A0A834XVT8</accession>
<keyword evidence="3" id="KW-0539">Nucleus</keyword>
<proteinExistence type="predicted"/>
<protein>
    <recommendedName>
        <fullName evidence="5">DNA endonuclease activator Ctp1 C-terminal domain-containing protein</fullName>
    </recommendedName>
</protein>
<evidence type="ECO:0000259" key="5">
    <source>
        <dbReference type="Pfam" id="PF08573"/>
    </source>
</evidence>
<dbReference type="AlphaFoldDB" id="A0A834XVT8"/>
<sequence length="125" mass="14752">MKNKHDMCDNISRDKNILRSLSPSEHINHLSNYDRVPEKKKKCLQYPHKGPVVRKKLERAKLTGWDCDKCEKYYKSLGLSPEKLKKRKNLSSRHRSEYNERYETPPGFWDPTFSQSSIPPDSDTD</sequence>
<dbReference type="PANTHER" id="PTHR15107:SF0">
    <property type="entry name" value="DNA ENDONUCLEASE ACTIVATOR CTP1 C-TERMINAL DOMAIN-CONTAINING PROTEIN"/>
    <property type="match status" value="1"/>
</dbReference>
<dbReference type="Proteomes" id="UP000639338">
    <property type="component" value="Unassembled WGS sequence"/>
</dbReference>
<reference evidence="6 7" key="1">
    <citation type="submission" date="2020-08" db="EMBL/GenBank/DDBJ databases">
        <title>Aphidius gifuensis genome sequencing and assembly.</title>
        <authorList>
            <person name="Du Z."/>
        </authorList>
    </citation>
    <scope>NUCLEOTIDE SEQUENCE [LARGE SCALE GENOMIC DNA]</scope>
    <source>
        <strain evidence="6">YNYX2018</strain>
        <tissue evidence="6">Adults</tissue>
    </source>
</reference>
<evidence type="ECO:0000256" key="4">
    <source>
        <dbReference type="SAM" id="MobiDB-lite"/>
    </source>
</evidence>
<evidence type="ECO:0000313" key="7">
    <source>
        <dbReference type="Proteomes" id="UP000639338"/>
    </source>
</evidence>